<dbReference type="CDD" id="cd16688">
    <property type="entry name" value="RING-H2_Vps11"/>
    <property type="match status" value="1"/>
</dbReference>
<dbReference type="GO" id="GO:0007032">
    <property type="term" value="P:endosome organization"/>
    <property type="evidence" value="ECO:0007669"/>
    <property type="project" value="TreeGrafter"/>
</dbReference>
<evidence type="ECO:0000256" key="5">
    <source>
        <dbReference type="ARBA" id="ARBA00023136"/>
    </source>
</evidence>
<evidence type="ECO:0000256" key="8">
    <source>
        <dbReference type="SAM" id="MobiDB-lite"/>
    </source>
</evidence>
<evidence type="ECO:0000259" key="9">
    <source>
        <dbReference type="PROSITE" id="PS50089"/>
    </source>
</evidence>
<dbReference type="GO" id="GO:0008270">
    <property type="term" value="F:zinc ion binding"/>
    <property type="evidence" value="ECO:0007669"/>
    <property type="project" value="UniProtKB-KW"/>
</dbReference>
<organism evidence="10 11">
    <name type="scientific">Haemonchus placei</name>
    <name type="common">Barber's pole worm</name>
    <dbReference type="NCBI Taxonomy" id="6290"/>
    <lineage>
        <taxon>Eukaryota</taxon>
        <taxon>Metazoa</taxon>
        <taxon>Ecdysozoa</taxon>
        <taxon>Nematoda</taxon>
        <taxon>Chromadorea</taxon>
        <taxon>Rhabditida</taxon>
        <taxon>Rhabditina</taxon>
        <taxon>Rhabditomorpha</taxon>
        <taxon>Strongyloidea</taxon>
        <taxon>Trichostrongylidae</taxon>
        <taxon>Haemonchus</taxon>
    </lineage>
</organism>
<evidence type="ECO:0000256" key="4">
    <source>
        <dbReference type="ARBA" id="ARBA00022833"/>
    </source>
</evidence>
<evidence type="ECO:0000256" key="7">
    <source>
        <dbReference type="SAM" id="Coils"/>
    </source>
</evidence>
<dbReference type="STRING" id="6290.A0A3P7YN98"/>
<dbReference type="GO" id="GO:0006904">
    <property type="term" value="P:vesicle docking involved in exocytosis"/>
    <property type="evidence" value="ECO:0007669"/>
    <property type="project" value="TreeGrafter"/>
</dbReference>
<protein>
    <recommendedName>
        <fullName evidence="9">RING-type domain-containing protein</fullName>
    </recommendedName>
</protein>
<evidence type="ECO:0000313" key="10">
    <source>
        <dbReference type="EMBL" id="VDO89736.1"/>
    </source>
</evidence>
<dbReference type="Proteomes" id="UP000268014">
    <property type="component" value="Unassembled WGS sequence"/>
</dbReference>
<evidence type="ECO:0000256" key="3">
    <source>
        <dbReference type="ARBA" id="ARBA00022771"/>
    </source>
</evidence>
<feature type="compositionally biased region" description="Polar residues" evidence="8">
    <location>
        <begin position="237"/>
        <end position="247"/>
    </location>
</feature>
<dbReference type="OrthoDB" id="5866386at2759"/>
<sequence>MIPFIEDGNISRALNMARLFHCAPVMQHILQKLGRKKELLQYYLEGNKLSEAIDLCNTEKSKEMWLDTLVHVSKVEGAVDENLIIKLLEGVAAVKDYVIRWLDAQRKQIEADRKAIADGERRVEEIDKQMESLKFNVQVLQVNKCSACDTALQLPAVHFLCRHSYHVHCFESYSDRPDVCPACVGPMARETSRESISDKAAYQMFHKELNGAVNGLEVISKYIRSGVFDMSKKNSQKKGSTAVSPADSNRGDGNPFEDDDDLNPFADRSTLSTKSSDSTGRRISSTKAPSANRPSAYDDSKNPFRVGTNPFEE</sequence>
<accession>A0A3P7YN98</accession>
<dbReference type="PANTHER" id="PTHR23323">
    <property type="entry name" value="VACUOLAR PROTEIN SORTING-ASSOCIATED PROTEIN"/>
    <property type="match status" value="1"/>
</dbReference>
<proteinExistence type="predicted"/>
<feature type="region of interest" description="Disordered" evidence="8">
    <location>
        <begin position="233"/>
        <end position="313"/>
    </location>
</feature>
<feature type="domain" description="RING-type" evidence="9">
    <location>
        <begin position="145"/>
        <end position="183"/>
    </location>
</feature>
<dbReference type="InterPro" id="IPR013083">
    <property type="entry name" value="Znf_RING/FYVE/PHD"/>
</dbReference>
<keyword evidence="11" id="KW-1185">Reference proteome</keyword>
<keyword evidence="2" id="KW-0479">Metal-binding</keyword>
<dbReference type="PANTHER" id="PTHR23323:SF24">
    <property type="entry name" value="VACUOLAR PROTEIN SORTING-ASSOCIATED PROTEIN 11 HOMOLOG"/>
    <property type="match status" value="1"/>
</dbReference>
<feature type="coiled-coil region" evidence="7">
    <location>
        <begin position="116"/>
        <end position="143"/>
    </location>
</feature>
<feature type="compositionally biased region" description="Polar residues" evidence="8">
    <location>
        <begin position="269"/>
        <end position="293"/>
    </location>
</feature>
<dbReference type="InterPro" id="IPR001841">
    <property type="entry name" value="Znf_RING"/>
</dbReference>
<dbReference type="GO" id="GO:0007033">
    <property type="term" value="P:vacuole organization"/>
    <property type="evidence" value="ECO:0007669"/>
    <property type="project" value="TreeGrafter"/>
</dbReference>
<gene>
    <name evidence="10" type="ORF">HPLM_LOCUS21403</name>
</gene>
<evidence type="ECO:0000256" key="1">
    <source>
        <dbReference type="ARBA" id="ARBA00004492"/>
    </source>
</evidence>
<keyword evidence="7" id="KW-0175">Coiled coil</keyword>
<dbReference type="Gene3D" id="3.30.40.10">
    <property type="entry name" value="Zinc/RING finger domain, C3HC4 (zinc finger)"/>
    <property type="match status" value="1"/>
</dbReference>
<evidence type="ECO:0000256" key="6">
    <source>
        <dbReference type="PROSITE-ProRule" id="PRU00175"/>
    </source>
</evidence>
<dbReference type="AlphaFoldDB" id="A0A3P7YN98"/>
<comment type="subcellular location">
    <subcellularLocation>
        <location evidence="1">Late endosome membrane</location>
        <topology evidence="1">Peripheral membrane protein</topology>
        <orientation evidence="1">Cytoplasmic side</orientation>
    </subcellularLocation>
</comment>
<evidence type="ECO:0000256" key="2">
    <source>
        <dbReference type="ARBA" id="ARBA00022723"/>
    </source>
</evidence>
<dbReference type="GO" id="GO:0048284">
    <property type="term" value="P:organelle fusion"/>
    <property type="evidence" value="ECO:0007669"/>
    <property type="project" value="TreeGrafter"/>
</dbReference>
<keyword evidence="5" id="KW-0472">Membrane</keyword>
<evidence type="ECO:0000313" key="11">
    <source>
        <dbReference type="Proteomes" id="UP000268014"/>
    </source>
</evidence>
<dbReference type="SUPFAM" id="SSF57850">
    <property type="entry name" value="RING/U-box"/>
    <property type="match status" value="1"/>
</dbReference>
<reference evidence="10 11" key="1">
    <citation type="submission" date="2018-11" db="EMBL/GenBank/DDBJ databases">
        <authorList>
            <consortium name="Pathogen Informatics"/>
        </authorList>
    </citation>
    <scope>NUCLEOTIDE SEQUENCE [LARGE SCALE GENOMIC DNA]</scope>
    <source>
        <strain evidence="10 11">MHpl1</strain>
    </source>
</reference>
<dbReference type="GO" id="GO:0031902">
    <property type="term" value="C:late endosome membrane"/>
    <property type="evidence" value="ECO:0007669"/>
    <property type="project" value="UniProtKB-SubCell"/>
</dbReference>
<name>A0A3P7YN98_HAEPC</name>
<dbReference type="GO" id="GO:0030674">
    <property type="term" value="F:protein-macromolecule adaptor activity"/>
    <property type="evidence" value="ECO:0007669"/>
    <property type="project" value="TreeGrafter"/>
</dbReference>
<dbReference type="GO" id="GO:0030897">
    <property type="term" value="C:HOPS complex"/>
    <property type="evidence" value="ECO:0007669"/>
    <property type="project" value="TreeGrafter"/>
</dbReference>
<dbReference type="PROSITE" id="PS50089">
    <property type="entry name" value="ZF_RING_2"/>
    <property type="match status" value="1"/>
</dbReference>
<dbReference type="EMBL" id="UZAF01023376">
    <property type="protein sequence ID" value="VDO89736.1"/>
    <property type="molecule type" value="Genomic_DNA"/>
</dbReference>
<keyword evidence="3 6" id="KW-0863">Zinc-finger</keyword>
<keyword evidence="4" id="KW-0862">Zinc</keyword>